<reference evidence="2" key="1">
    <citation type="journal article" date="2019" name="Int. J. Syst. Evol. Microbiol.">
        <title>The Global Catalogue of Microorganisms (GCM) 10K type strain sequencing project: providing services to taxonomists for standard genome sequencing and annotation.</title>
        <authorList>
            <consortium name="The Broad Institute Genomics Platform"/>
            <consortium name="The Broad Institute Genome Sequencing Center for Infectious Disease"/>
            <person name="Wu L."/>
            <person name="Ma J."/>
        </authorList>
    </citation>
    <scope>NUCLEOTIDE SEQUENCE [LARGE SCALE GENOMIC DNA]</scope>
    <source>
        <strain evidence="2">JCM 12393</strain>
    </source>
</reference>
<name>A0ABP4IGV6_9ACTN</name>
<organism evidence="1 2">
    <name type="scientific">Kitasatospora putterlickiae</name>
    <dbReference type="NCBI Taxonomy" id="221725"/>
    <lineage>
        <taxon>Bacteria</taxon>
        <taxon>Bacillati</taxon>
        <taxon>Actinomycetota</taxon>
        <taxon>Actinomycetes</taxon>
        <taxon>Kitasatosporales</taxon>
        <taxon>Streptomycetaceae</taxon>
        <taxon>Kitasatospora</taxon>
    </lineage>
</organism>
<comment type="caution">
    <text evidence="1">The sequence shown here is derived from an EMBL/GenBank/DDBJ whole genome shotgun (WGS) entry which is preliminary data.</text>
</comment>
<accession>A0ABP4IGV6</accession>
<protein>
    <submittedName>
        <fullName evidence="1">Uncharacterized protein</fullName>
    </submittedName>
</protein>
<dbReference type="EMBL" id="BAAAKJ010000054">
    <property type="protein sequence ID" value="GAA1387046.1"/>
    <property type="molecule type" value="Genomic_DNA"/>
</dbReference>
<evidence type="ECO:0000313" key="2">
    <source>
        <dbReference type="Proteomes" id="UP001499863"/>
    </source>
</evidence>
<proteinExistence type="predicted"/>
<dbReference type="RefSeq" id="WP_344328394.1">
    <property type="nucleotide sequence ID" value="NZ_BAAAKJ010000054.1"/>
</dbReference>
<evidence type="ECO:0000313" key="1">
    <source>
        <dbReference type="EMBL" id="GAA1387046.1"/>
    </source>
</evidence>
<keyword evidence="2" id="KW-1185">Reference proteome</keyword>
<sequence length="85" mass="8439">MTVEVSNSIAGTVHITGRVVQAGQVSAVPGLDGDAEAAIEAALATGGAPVRLARGEYAAVLEVLDRVAAAGSEAVRALAERLSGR</sequence>
<gene>
    <name evidence="1" type="ORF">GCM10009639_11600</name>
</gene>
<dbReference type="Proteomes" id="UP001499863">
    <property type="component" value="Unassembled WGS sequence"/>
</dbReference>